<organism evidence="7 8">
    <name type="scientific">Camelus dromedarius</name>
    <name type="common">Dromedary</name>
    <name type="synonym">Arabian camel</name>
    <dbReference type="NCBI Taxonomy" id="9838"/>
    <lineage>
        <taxon>Eukaryota</taxon>
        <taxon>Metazoa</taxon>
        <taxon>Chordata</taxon>
        <taxon>Craniata</taxon>
        <taxon>Vertebrata</taxon>
        <taxon>Euteleostomi</taxon>
        <taxon>Mammalia</taxon>
        <taxon>Eutheria</taxon>
        <taxon>Laurasiatheria</taxon>
        <taxon>Artiodactyla</taxon>
        <taxon>Tylopoda</taxon>
        <taxon>Camelidae</taxon>
        <taxon>Camelus</taxon>
    </lineage>
</organism>
<keyword evidence="8" id="KW-1185">Reference proteome</keyword>
<dbReference type="CDD" id="cd00054">
    <property type="entry name" value="EGF_CA"/>
    <property type="match status" value="1"/>
</dbReference>
<accession>A0A5N4CJK2</accession>
<dbReference type="PANTHER" id="PTHR24049">
    <property type="entry name" value="CRUMBS FAMILY MEMBER"/>
    <property type="match status" value="1"/>
</dbReference>
<dbReference type="Proteomes" id="UP000299084">
    <property type="component" value="Unassembled WGS sequence"/>
</dbReference>
<protein>
    <submittedName>
        <fullName evidence="7">Protein crumbs-like protein 1</fullName>
    </submittedName>
</protein>
<evidence type="ECO:0000256" key="1">
    <source>
        <dbReference type="ARBA" id="ARBA00022536"/>
    </source>
</evidence>
<keyword evidence="2" id="KW-0677">Repeat</keyword>
<name>A0A5N4CJK2_CAMDR</name>
<dbReference type="InterPro" id="IPR051022">
    <property type="entry name" value="Notch_Cell-Fate_Det"/>
</dbReference>
<sequence length="247" mass="27024">MKISLDSPATAVTAQEVDSQGSIVRPRYLHVGQNPVTIMRHVRTVLTVTLVTAGLELVLEFVESVNMIMLVPVEGTERHSRNSSKFLLRMGYTGAQCETDVDGCSSHPCQSGGQCVALSSESARGRSARRPSPSSRPQASGYACVCPPGLTGGRHQRGESIKVRAIANIAPSDTRTCLTNESADPNRRGSEMFPESVLALISEEQTRKKSWLPQNVVSKFTTLFCSNPLEEERKWSMASSRFLWTKP</sequence>
<evidence type="ECO:0000256" key="3">
    <source>
        <dbReference type="ARBA" id="ARBA00023157"/>
    </source>
</evidence>
<dbReference type="Gene3D" id="2.10.25.10">
    <property type="entry name" value="Laminin"/>
    <property type="match status" value="1"/>
</dbReference>
<evidence type="ECO:0000256" key="5">
    <source>
        <dbReference type="SAM" id="MobiDB-lite"/>
    </source>
</evidence>
<dbReference type="PROSITE" id="PS50026">
    <property type="entry name" value="EGF_3"/>
    <property type="match status" value="1"/>
</dbReference>
<comment type="caution">
    <text evidence="4">Lacks conserved residue(s) required for the propagation of feature annotation.</text>
</comment>
<feature type="domain" description="EGF-like" evidence="6">
    <location>
        <begin position="100"/>
        <end position="156"/>
    </location>
</feature>
<keyword evidence="3" id="KW-1015">Disulfide bond</keyword>
<dbReference type="AlphaFoldDB" id="A0A5N4CJK2"/>
<evidence type="ECO:0000259" key="6">
    <source>
        <dbReference type="PROSITE" id="PS50026"/>
    </source>
</evidence>
<proteinExistence type="predicted"/>
<dbReference type="FunFam" id="2.10.25.10:FF:000208">
    <property type="entry name" value="Crumbs 2, cell polarity complex component"/>
    <property type="match status" value="1"/>
</dbReference>
<evidence type="ECO:0000256" key="2">
    <source>
        <dbReference type="ARBA" id="ARBA00022737"/>
    </source>
</evidence>
<dbReference type="InterPro" id="IPR000742">
    <property type="entry name" value="EGF"/>
</dbReference>
<comment type="caution">
    <text evidence="7">The sequence shown here is derived from an EMBL/GenBank/DDBJ whole genome shotgun (WGS) entry which is preliminary data.</text>
</comment>
<evidence type="ECO:0000256" key="4">
    <source>
        <dbReference type="PROSITE-ProRule" id="PRU00076"/>
    </source>
</evidence>
<feature type="compositionally biased region" description="Low complexity" evidence="5">
    <location>
        <begin position="130"/>
        <end position="140"/>
    </location>
</feature>
<keyword evidence="1 4" id="KW-0245">EGF-like domain</keyword>
<feature type="region of interest" description="Disordered" evidence="5">
    <location>
        <begin position="120"/>
        <end position="141"/>
    </location>
</feature>
<evidence type="ECO:0000313" key="7">
    <source>
        <dbReference type="EMBL" id="KAB1258544.1"/>
    </source>
</evidence>
<dbReference type="EMBL" id="JWIN03000023">
    <property type="protein sequence ID" value="KAB1258544.1"/>
    <property type="molecule type" value="Genomic_DNA"/>
</dbReference>
<reference evidence="7 8" key="1">
    <citation type="journal article" date="2019" name="Mol. Ecol. Resour.">
        <title>Improving Illumina assemblies with Hi-C and long reads: an example with the North African dromedary.</title>
        <authorList>
            <person name="Elbers J.P."/>
            <person name="Rogers M.F."/>
            <person name="Perelman P.L."/>
            <person name="Proskuryakova A.A."/>
            <person name="Serdyukova N.A."/>
            <person name="Johnson W.E."/>
            <person name="Horin P."/>
            <person name="Corander J."/>
            <person name="Murphy D."/>
            <person name="Burger P.A."/>
        </authorList>
    </citation>
    <scope>NUCLEOTIDE SEQUENCE [LARGE SCALE GENOMIC DNA]</scope>
    <source>
        <strain evidence="7">Drom800</strain>
        <tissue evidence="7">Blood</tissue>
    </source>
</reference>
<gene>
    <name evidence="7" type="ORF">Cadr_000023086</name>
</gene>
<evidence type="ECO:0000313" key="8">
    <source>
        <dbReference type="Proteomes" id="UP000299084"/>
    </source>
</evidence>